<dbReference type="Gene3D" id="3.40.50.12780">
    <property type="entry name" value="N-terminal domain of ligase-like"/>
    <property type="match status" value="1"/>
</dbReference>
<proteinExistence type="predicted"/>
<evidence type="ECO:0000259" key="1">
    <source>
        <dbReference type="Pfam" id="PF00501"/>
    </source>
</evidence>
<organism evidence="2 3">
    <name type="scientific">Stephanodiscus triporus</name>
    <dbReference type="NCBI Taxonomy" id="2934178"/>
    <lineage>
        <taxon>Eukaryota</taxon>
        <taxon>Sar</taxon>
        <taxon>Stramenopiles</taxon>
        <taxon>Ochrophyta</taxon>
        <taxon>Bacillariophyta</taxon>
        <taxon>Coscinodiscophyceae</taxon>
        <taxon>Thalassiosirophycidae</taxon>
        <taxon>Stephanodiscales</taxon>
        <taxon>Stephanodiscaceae</taxon>
        <taxon>Stephanodiscus</taxon>
    </lineage>
</organism>
<dbReference type="PANTHER" id="PTHR43347:SF3">
    <property type="entry name" value="ACYL-COA SYNTHETASE SHORT-CHAIN FAMILY MEMBER 3, MITOCHONDRIAL"/>
    <property type="match status" value="1"/>
</dbReference>
<evidence type="ECO:0000313" key="2">
    <source>
        <dbReference type="EMBL" id="KAL3778116.1"/>
    </source>
</evidence>
<dbReference type="PANTHER" id="PTHR43347">
    <property type="entry name" value="ACYL-COA SYNTHETASE"/>
    <property type="match status" value="1"/>
</dbReference>
<reference evidence="2 3" key="1">
    <citation type="submission" date="2024-10" db="EMBL/GenBank/DDBJ databases">
        <title>Updated reference genomes for cyclostephanoid diatoms.</title>
        <authorList>
            <person name="Roberts W.R."/>
            <person name="Alverson A.J."/>
        </authorList>
    </citation>
    <scope>NUCLEOTIDE SEQUENCE [LARGE SCALE GENOMIC DNA]</scope>
    <source>
        <strain evidence="2 3">AJA276-08</strain>
    </source>
</reference>
<comment type="caution">
    <text evidence="2">The sequence shown here is derived from an EMBL/GenBank/DDBJ whole genome shotgun (WGS) entry which is preliminary data.</text>
</comment>
<keyword evidence="3" id="KW-1185">Reference proteome</keyword>
<dbReference type="AlphaFoldDB" id="A0ABD3NTP0"/>
<accession>A0ABD3NTP0</accession>
<dbReference type="EMBL" id="JALLAZ020001239">
    <property type="protein sequence ID" value="KAL3778116.1"/>
    <property type="molecule type" value="Genomic_DNA"/>
</dbReference>
<dbReference type="Pfam" id="PF00501">
    <property type="entry name" value="AMP-binding"/>
    <property type="match status" value="1"/>
</dbReference>
<sequence>MPSSRRIRVGRRQDASRWFADGGRQRRATTVFDVHARSRPDRMALIYDSPSATPRRRYTYAELLTRCRGFAHALSGLGVNTGDQADIHADDTRGGDRHARMRAYRRGAFRGLRGFAARELASRIDDDERWKGVRGFAQVRRQADPDGLMTKKYDLSTLRAVFVAGERSDPSRGAAGTMRKIANGEDYTVTPTIEDATVLTDLTPVILKLVE</sequence>
<evidence type="ECO:0000313" key="3">
    <source>
        <dbReference type="Proteomes" id="UP001530315"/>
    </source>
</evidence>
<dbReference type="SUPFAM" id="SSF56801">
    <property type="entry name" value="Acetyl-CoA synthetase-like"/>
    <property type="match status" value="1"/>
</dbReference>
<dbReference type="InterPro" id="IPR000873">
    <property type="entry name" value="AMP-dep_synth/lig_dom"/>
</dbReference>
<dbReference type="InterPro" id="IPR042099">
    <property type="entry name" value="ANL_N_sf"/>
</dbReference>
<gene>
    <name evidence="2" type="ORF">ACHAW5_008945</name>
</gene>
<feature type="domain" description="AMP-dependent synthetase/ligase" evidence="1">
    <location>
        <begin position="32"/>
        <end position="88"/>
    </location>
</feature>
<name>A0ABD3NTP0_9STRA</name>
<protein>
    <recommendedName>
        <fullName evidence="1">AMP-dependent synthetase/ligase domain-containing protein</fullName>
    </recommendedName>
</protein>
<dbReference type="Proteomes" id="UP001530315">
    <property type="component" value="Unassembled WGS sequence"/>
</dbReference>